<accession>A0A1V6QEL4</accession>
<dbReference type="EMBL" id="MDYN01000006">
    <property type="protein sequence ID" value="OQD87306.1"/>
    <property type="molecule type" value="Genomic_DNA"/>
</dbReference>
<evidence type="ECO:0000256" key="3">
    <source>
        <dbReference type="ARBA" id="ARBA00023002"/>
    </source>
</evidence>
<dbReference type="CDD" id="cd05233">
    <property type="entry name" value="SDR_c"/>
    <property type="match status" value="1"/>
</dbReference>
<evidence type="ECO:0000256" key="2">
    <source>
        <dbReference type="ARBA" id="ARBA00022857"/>
    </source>
</evidence>
<evidence type="ECO:0000313" key="6">
    <source>
        <dbReference type="Proteomes" id="UP000191672"/>
    </source>
</evidence>
<dbReference type="InterPro" id="IPR036291">
    <property type="entry name" value="NAD(P)-bd_dom_sf"/>
</dbReference>
<dbReference type="SUPFAM" id="SSF51735">
    <property type="entry name" value="NAD(P)-binding Rossmann-fold domains"/>
    <property type="match status" value="1"/>
</dbReference>
<evidence type="ECO:0000256" key="1">
    <source>
        <dbReference type="ARBA" id="ARBA00006484"/>
    </source>
</evidence>
<proteinExistence type="inferred from homology"/>
<dbReference type="InterPro" id="IPR002347">
    <property type="entry name" value="SDR_fam"/>
</dbReference>
<dbReference type="PROSITE" id="PS00061">
    <property type="entry name" value="ADH_SHORT"/>
    <property type="match status" value="1"/>
</dbReference>
<dbReference type="InterPro" id="IPR020904">
    <property type="entry name" value="Sc_DH/Rdtase_CS"/>
</dbReference>
<dbReference type="FunFam" id="3.40.50.720:FF:000084">
    <property type="entry name" value="Short-chain dehydrogenase reductase"/>
    <property type="match status" value="1"/>
</dbReference>
<organism evidence="5 6">
    <name type="scientific">Penicillium antarcticum</name>
    <dbReference type="NCBI Taxonomy" id="416450"/>
    <lineage>
        <taxon>Eukaryota</taxon>
        <taxon>Fungi</taxon>
        <taxon>Dikarya</taxon>
        <taxon>Ascomycota</taxon>
        <taxon>Pezizomycotina</taxon>
        <taxon>Eurotiomycetes</taxon>
        <taxon>Eurotiomycetidae</taxon>
        <taxon>Eurotiales</taxon>
        <taxon>Aspergillaceae</taxon>
        <taxon>Penicillium</taxon>
    </lineage>
</organism>
<sequence>MGSLQDQVVIITGASSGIGLTTTLAALSEGAQVLGVDISSPPTSLEGHPKFAFCQGNLIDPCTPQKVVSACNEAYGGRIDALLNIAGVMDHNQSADSVVDSVWDRCIAVNLTAPVRLMREILPIMREQKSGSIVNVASKAALSGAVSGVAYTASKHGLIGVTKNVAWRFKHEGIRCNAICPGGVSNDTGILKDLDVSAFDRDALAVMSPIHAVHSSDKEKGYAITPEDIASSLLFLISSASRRINGAVIPIDNAWSTI</sequence>
<dbReference type="InterPro" id="IPR051122">
    <property type="entry name" value="SDR_DHRS6-like"/>
</dbReference>
<dbReference type="PANTHER" id="PTHR43477">
    <property type="entry name" value="DIHYDROANTICAPSIN 7-DEHYDROGENASE"/>
    <property type="match status" value="1"/>
</dbReference>
<dbReference type="PRINTS" id="PR00081">
    <property type="entry name" value="GDHRDH"/>
</dbReference>
<comment type="caution">
    <text evidence="5">The sequence shown here is derived from an EMBL/GenBank/DDBJ whole genome shotgun (WGS) entry which is preliminary data.</text>
</comment>
<dbReference type="OrthoDB" id="37659at2759"/>
<dbReference type="Pfam" id="PF00106">
    <property type="entry name" value="adh_short"/>
    <property type="match status" value="1"/>
</dbReference>
<keyword evidence="3" id="KW-0560">Oxidoreductase</keyword>
<evidence type="ECO:0000313" key="5">
    <source>
        <dbReference type="EMBL" id="OQD87306.1"/>
    </source>
</evidence>
<dbReference type="Proteomes" id="UP000191672">
    <property type="component" value="Unassembled WGS sequence"/>
</dbReference>
<dbReference type="PANTHER" id="PTHR43477:SF1">
    <property type="entry name" value="DIHYDROANTICAPSIN 7-DEHYDROGENASE"/>
    <property type="match status" value="1"/>
</dbReference>
<dbReference type="GO" id="GO:0016491">
    <property type="term" value="F:oxidoreductase activity"/>
    <property type="evidence" value="ECO:0007669"/>
    <property type="project" value="UniProtKB-KW"/>
</dbReference>
<keyword evidence="2" id="KW-0521">NADP</keyword>
<name>A0A1V6QEL4_9EURO</name>
<protein>
    <submittedName>
        <fullName evidence="5">Uncharacterized protein</fullName>
    </submittedName>
</protein>
<comment type="similarity">
    <text evidence="1 4">Belongs to the short-chain dehydrogenases/reductases (SDR) family.</text>
</comment>
<reference evidence="6" key="1">
    <citation type="journal article" date="2017" name="Nat. Microbiol.">
        <title>Global analysis of biosynthetic gene clusters reveals vast potential of secondary metabolite production in Penicillium species.</title>
        <authorList>
            <person name="Nielsen J.C."/>
            <person name="Grijseels S."/>
            <person name="Prigent S."/>
            <person name="Ji B."/>
            <person name="Dainat J."/>
            <person name="Nielsen K.F."/>
            <person name="Frisvad J.C."/>
            <person name="Workman M."/>
            <person name="Nielsen J."/>
        </authorList>
    </citation>
    <scope>NUCLEOTIDE SEQUENCE [LARGE SCALE GENOMIC DNA]</scope>
    <source>
        <strain evidence="6">IBT 31811</strain>
    </source>
</reference>
<dbReference type="STRING" id="416450.A0A1V6QEL4"/>
<keyword evidence="6" id="KW-1185">Reference proteome</keyword>
<dbReference type="PRINTS" id="PR00080">
    <property type="entry name" value="SDRFAMILY"/>
</dbReference>
<dbReference type="Gene3D" id="3.40.50.720">
    <property type="entry name" value="NAD(P)-binding Rossmann-like Domain"/>
    <property type="match status" value="1"/>
</dbReference>
<gene>
    <name evidence="5" type="ORF">PENANT_c006G02712</name>
</gene>
<dbReference type="AlphaFoldDB" id="A0A1V6QEL4"/>
<evidence type="ECO:0000256" key="4">
    <source>
        <dbReference type="RuleBase" id="RU000363"/>
    </source>
</evidence>